<accession>B1X281</accession>
<dbReference type="EMBL" id="CP000807">
    <property type="protein sequence ID" value="ACB54242.1"/>
    <property type="molecule type" value="Genomic_DNA"/>
</dbReference>
<evidence type="ECO:0000313" key="2">
    <source>
        <dbReference type="Proteomes" id="UP000001203"/>
    </source>
</evidence>
<dbReference type="KEGG" id="cyt:cce_4896"/>
<protein>
    <submittedName>
        <fullName evidence="1">Uncharacterized protein</fullName>
    </submittedName>
</protein>
<dbReference type="AlphaFoldDB" id="B1X281"/>
<reference evidence="1 2" key="1">
    <citation type="journal article" date="2008" name="Proc. Natl. Acad. Sci. U.S.A.">
        <title>The genome of Cyanothece 51142, a unicellular diazotrophic cyanobacterium important in the marine nitrogen cycle.</title>
        <authorList>
            <person name="Welsh E.A."/>
            <person name="Liberton M."/>
            <person name="Stoeckel J."/>
            <person name="Loh T."/>
            <person name="Elvitigala T."/>
            <person name="Wang C."/>
            <person name="Wollam A."/>
            <person name="Fulton R.S."/>
            <person name="Clifton S.W."/>
            <person name="Jacobs J.M."/>
            <person name="Aurora R."/>
            <person name="Ghosh B.K."/>
            <person name="Sherman L.A."/>
            <person name="Smith R.D."/>
            <person name="Wilson R.K."/>
            <person name="Pakrasi H.B."/>
        </authorList>
    </citation>
    <scope>NUCLEOTIDE SEQUENCE [LARGE SCALE GENOMIC DNA]</scope>
    <source>
        <strain evidence="2">ATCC 51142 / BH68</strain>
    </source>
</reference>
<dbReference type="OrthoDB" id="517079at2"/>
<dbReference type="HOGENOM" id="CLU_199496_0_0_3"/>
<gene>
    <name evidence="1" type="ordered locus">cce_4896</name>
</gene>
<dbReference type="eggNOG" id="ENOG5033JP3">
    <property type="taxonomic scope" value="Bacteria"/>
</dbReference>
<sequence>MKVNSYFEGTYPNITLWLTHGWIEIGQDEFSESFIRVLDPGGMLWEGKTSYKSLDEAFNDLEANLKDIIEDIGLE</sequence>
<organism evidence="1 2">
    <name type="scientific">Crocosphaera subtropica (strain ATCC 51142 / BH68)</name>
    <name type="common">Cyanothece sp. (strain ATCC 51142)</name>
    <dbReference type="NCBI Taxonomy" id="43989"/>
    <lineage>
        <taxon>Bacteria</taxon>
        <taxon>Bacillati</taxon>
        <taxon>Cyanobacteriota</taxon>
        <taxon>Cyanophyceae</taxon>
        <taxon>Oscillatoriophycideae</taxon>
        <taxon>Chroococcales</taxon>
        <taxon>Aphanothecaceae</taxon>
        <taxon>Crocosphaera</taxon>
        <taxon>Crocosphaera subtropica</taxon>
    </lineage>
</organism>
<dbReference type="RefSeq" id="WP_009546344.1">
    <property type="nucleotide sequence ID" value="NC_010547.1"/>
</dbReference>
<proteinExistence type="predicted"/>
<keyword evidence="2" id="KW-1185">Reference proteome</keyword>
<name>B1X281_CROS5</name>
<dbReference type="Proteomes" id="UP000001203">
    <property type="component" value="Chromosome linear"/>
</dbReference>
<evidence type="ECO:0000313" key="1">
    <source>
        <dbReference type="EMBL" id="ACB54242.1"/>
    </source>
</evidence>